<comment type="caution">
    <text evidence="4">The sequence shown here is derived from an EMBL/GenBank/DDBJ whole genome shotgun (WGS) entry which is preliminary data.</text>
</comment>
<dbReference type="Pfam" id="PF13641">
    <property type="entry name" value="Glyco_tranf_2_3"/>
    <property type="match status" value="1"/>
</dbReference>
<dbReference type="Gene3D" id="3.90.550.10">
    <property type="entry name" value="Spore Coat Polysaccharide Biosynthesis Protein SpsA, Chain A"/>
    <property type="match status" value="1"/>
</dbReference>
<dbReference type="SUPFAM" id="SSF53448">
    <property type="entry name" value="Nucleotide-diphospho-sugar transferases"/>
    <property type="match status" value="1"/>
</dbReference>
<proteinExistence type="predicted"/>
<accession>X1C663</accession>
<evidence type="ECO:0008006" key="5">
    <source>
        <dbReference type="Google" id="ProtNLM"/>
    </source>
</evidence>
<dbReference type="CDD" id="cd06423">
    <property type="entry name" value="CESA_like"/>
    <property type="match status" value="1"/>
</dbReference>
<evidence type="ECO:0000313" key="4">
    <source>
        <dbReference type="EMBL" id="GAG88817.1"/>
    </source>
</evidence>
<dbReference type="InterPro" id="IPR029044">
    <property type="entry name" value="Nucleotide-diphossugar_trans"/>
</dbReference>
<evidence type="ECO:0000256" key="3">
    <source>
        <dbReference type="SAM" id="Phobius"/>
    </source>
</evidence>
<keyword evidence="3" id="KW-1133">Transmembrane helix</keyword>
<dbReference type="AlphaFoldDB" id="X1C663"/>
<keyword evidence="3" id="KW-0472">Membrane</keyword>
<keyword evidence="3" id="KW-0812">Transmembrane</keyword>
<feature type="transmembrane region" description="Helical" evidence="3">
    <location>
        <begin position="244"/>
        <end position="265"/>
    </location>
</feature>
<gene>
    <name evidence="4" type="ORF">S01H4_22689</name>
</gene>
<dbReference type="EMBL" id="BART01010436">
    <property type="protein sequence ID" value="GAG88817.1"/>
    <property type="molecule type" value="Genomic_DNA"/>
</dbReference>
<keyword evidence="2" id="KW-0808">Transferase</keyword>
<dbReference type="PANTHER" id="PTHR43630:SF1">
    <property type="entry name" value="POLY-BETA-1,6-N-ACETYL-D-GLUCOSAMINE SYNTHASE"/>
    <property type="match status" value="1"/>
</dbReference>
<dbReference type="GO" id="GO:0016757">
    <property type="term" value="F:glycosyltransferase activity"/>
    <property type="evidence" value="ECO:0007669"/>
    <property type="project" value="UniProtKB-KW"/>
</dbReference>
<protein>
    <recommendedName>
        <fullName evidence="5">Glycosyltransferase 2-like domain-containing protein</fullName>
    </recommendedName>
</protein>
<dbReference type="PANTHER" id="PTHR43630">
    <property type="entry name" value="POLY-BETA-1,6-N-ACETYL-D-GLUCOSAMINE SYNTHASE"/>
    <property type="match status" value="1"/>
</dbReference>
<reference evidence="4" key="1">
    <citation type="journal article" date="2014" name="Front. Microbiol.">
        <title>High frequency of phylogenetically diverse reductive dehalogenase-homologous genes in deep subseafloor sedimentary metagenomes.</title>
        <authorList>
            <person name="Kawai M."/>
            <person name="Futagami T."/>
            <person name="Toyoda A."/>
            <person name="Takaki Y."/>
            <person name="Nishi S."/>
            <person name="Hori S."/>
            <person name="Arai W."/>
            <person name="Tsubouchi T."/>
            <person name="Morono Y."/>
            <person name="Uchiyama I."/>
            <person name="Ito T."/>
            <person name="Fujiyama A."/>
            <person name="Inagaki F."/>
            <person name="Takami H."/>
        </authorList>
    </citation>
    <scope>NUCLEOTIDE SEQUENCE</scope>
    <source>
        <strain evidence="4">Expedition CK06-06</strain>
    </source>
</reference>
<evidence type="ECO:0000256" key="1">
    <source>
        <dbReference type="ARBA" id="ARBA00022676"/>
    </source>
</evidence>
<sequence length="319" mass="36389">MNSIVESDYPKEKIQIIIITSGSTDGTAEFCNNFAKEHSTIDIKVLSENLPNKGKPPALNYGLKYVKNEIVILYDSGCILQKNTLKNLIAPFQKPKIHAVIGPVLVKNWKDNKLTRGIVLDYAIVSGGGLLFEIKNRLGASAYSFGRNFAVSTNYLQKYGGFNEDSMTEDLYLSVLLNLDGVQIFFSPKAKVYEYVPNTWEILTKQRTRWLAGFIFDMPQLMSMKSENKNGKTLIISRNMTMMIIGNIDTWIPIVIGFSILHFLIGEYYLLIWDLACLFFQVGFLFNAVRKYGDKHYSVLLIFLISGYIHLYMFLRQFS</sequence>
<feature type="transmembrane region" description="Helical" evidence="3">
    <location>
        <begin position="296"/>
        <end position="315"/>
    </location>
</feature>
<keyword evidence="1" id="KW-0328">Glycosyltransferase</keyword>
<name>X1C663_9ZZZZ</name>
<organism evidence="4">
    <name type="scientific">marine sediment metagenome</name>
    <dbReference type="NCBI Taxonomy" id="412755"/>
    <lineage>
        <taxon>unclassified sequences</taxon>
        <taxon>metagenomes</taxon>
        <taxon>ecological metagenomes</taxon>
    </lineage>
</organism>
<evidence type="ECO:0000256" key="2">
    <source>
        <dbReference type="ARBA" id="ARBA00022679"/>
    </source>
</evidence>
<feature type="transmembrane region" description="Helical" evidence="3">
    <location>
        <begin position="271"/>
        <end position="289"/>
    </location>
</feature>
<feature type="non-terminal residue" evidence="4">
    <location>
        <position position="319"/>
    </location>
</feature>